<dbReference type="CDD" id="cd14686">
    <property type="entry name" value="bZIP"/>
    <property type="match status" value="1"/>
</dbReference>
<accession>A0ABM3LUG2</accession>
<dbReference type="InterPro" id="IPR036236">
    <property type="entry name" value="Znf_C2H2_sf"/>
</dbReference>
<dbReference type="SMART" id="SM00355">
    <property type="entry name" value="ZnF_C2H2"/>
    <property type="match status" value="1"/>
</dbReference>
<evidence type="ECO:0000313" key="9">
    <source>
        <dbReference type="RefSeq" id="XP_052742706.1"/>
    </source>
</evidence>
<keyword evidence="2" id="KW-0805">Transcription regulation</keyword>
<comment type="subcellular location">
    <subcellularLocation>
        <location evidence="1">Nucleus</location>
    </subcellularLocation>
</comment>
<feature type="domain" description="C2H2-type" evidence="7">
    <location>
        <begin position="7"/>
        <end position="31"/>
    </location>
</feature>
<evidence type="ECO:0000259" key="7">
    <source>
        <dbReference type="PROSITE" id="PS50157"/>
    </source>
</evidence>
<proteinExistence type="predicted"/>
<dbReference type="RefSeq" id="XP_052742706.1">
    <property type="nucleotide sequence ID" value="XM_052886746.1"/>
</dbReference>
<organism evidence="8 9">
    <name type="scientific">Bicyclus anynana</name>
    <name type="common">Squinting bush brown butterfly</name>
    <dbReference type="NCBI Taxonomy" id="110368"/>
    <lineage>
        <taxon>Eukaryota</taxon>
        <taxon>Metazoa</taxon>
        <taxon>Ecdysozoa</taxon>
        <taxon>Arthropoda</taxon>
        <taxon>Hexapoda</taxon>
        <taxon>Insecta</taxon>
        <taxon>Pterygota</taxon>
        <taxon>Neoptera</taxon>
        <taxon>Endopterygota</taxon>
        <taxon>Lepidoptera</taxon>
        <taxon>Glossata</taxon>
        <taxon>Ditrysia</taxon>
        <taxon>Papilionoidea</taxon>
        <taxon>Nymphalidae</taxon>
        <taxon>Satyrinae</taxon>
        <taxon>Satyrini</taxon>
        <taxon>Mycalesina</taxon>
        <taxon>Bicyclus</taxon>
    </lineage>
</organism>
<evidence type="ECO:0000256" key="5">
    <source>
        <dbReference type="PROSITE-ProRule" id="PRU00042"/>
    </source>
</evidence>
<dbReference type="Gene3D" id="3.30.160.60">
    <property type="entry name" value="Classic Zinc Finger"/>
    <property type="match status" value="1"/>
</dbReference>
<evidence type="ECO:0000256" key="2">
    <source>
        <dbReference type="ARBA" id="ARBA00023015"/>
    </source>
</evidence>
<dbReference type="InterPro" id="IPR013087">
    <property type="entry name" value="Znf_C2H2_type"/>
</dbReference>
<evidence type="ECO:0000256" key="1">
    <source>
        <dbReference type="ARBA" id="ARBA00004123"/>
    </source>
</evidence>
<dbReference type="PROSITE" id="PS50157">
    <property type="entry name" value="ZINC_FINGER_C2H2_2"/>
    <property type="match status" value="1"/>
</dbReference>
<keyword evidence="5" id="KW-0862">Zinc</keyword>
<dbReference type="SUPFAM" id="SSF57667">
    <property type="entry name" value="beta-beta-alpha zinc fingers"/>
    <property type="match status" value="1"/>
</dbReference>
<keyword evidence="6" id="KW-0175">Coiled coil</keyword>
<evidence type="ECO:0000256" key="4">
    <source>
        <dbReference type="ARBA" id="ARBA00023242"/>
    </source>
</evidence>
<keyword evidence="4" id="KW-0539">Nucleus</keyword>
<evidence type="ECO:0000313" key="8">
    <source>
        <dbReference type="Proteomes" id="UP001652582"/>
    </source>
</evidence>
<reference evidence="9" key="1">
    <citation type="submission" date="2025-08" db="UniProtKB">
        <authorList>
            <consortium name="RefSeq"/>
        </authorList>
    </citation>
    <scope>IDENTIFICATION</scope>
</reference>
<evidence type="ECO:0000256" key="3">
    <source>
        <dbReference type="ARBA" id="ARBA00023163"/>
    </source>
</evidence>
<name>A0ABM3LUG2_BICAN</name>
<keyword evidence="5" id="KW-0863">Zinc-finger</keyword>
<keyword evidence="5" id="KW-0479">Metal-binding</keyword>
<dbReference type="PANTHER" id="PTHR19304">
    <property type="entry name" value="CYCLIC-AMP RESPONSE ELEMENT BINDING PROTEIN"/>
    <property type="match status" value="1"/>
</dbReference>
<gene>
    <name evidence="9" type="primary">LOC112043820</name>
</gene>
<keyword evidence="3" id="KW-0804">Transcription</keyword>
<dbReference type="GeneID" id="112043820"/>
<feature type="coiled-coil region" evidence="6">
    <location>
        <begin position="451"/>
        <end position="485"/>
    </location>
</feature>
<dbReference type="PROSITE" id="PS00028">
    <property type="entry name" value="ZINC_FINGER_C2H2_1"/>
    <property type="match status" value="1"/>
</dbReference>
<keyword evidence="8" id="KW-1185">Reference proteome</keyword>
<dbReference type="InterPro" id="IPR051027">
    <property type="entry name" value="bZIP_transcription_factors"/>
</dbReference>
<protein>
    <submittedName>
        <fullName evidence="9">Uncharacterized protein LOC112043820 isoform X1</fullName>
    </submittedName>
</protein>
<dbReference type="Proteomes" id="UP001652582">
    <property type="component" value="Chromosome 18"/>
</dbReference>
<evidence type="ECO:0000256" key="6">
    <source>
        <dbReference type="SAM" id="Coils"/>
    </source>
</evidence>
<sequence>MEPEKPFACTMPDCGMTFTNEDHLHVHTKKHDMVLQLGMEQKAAFVADQTPTPTRFIRNCEEVGLFQDLQNVAVNPFDEGFKRAMETKQGLLNLEGPSSSEDALHTPHLVFPLESGDFQRNITISRYFRSSSDESGAIKEYETTKISKLTNEVTTISRIVGKDDVSILKLEETTKNKDSLNETSVSYTNNVIIHSNVEIRQDINIDTKKVSNNADSVVKDTLSIDDLVKLTDNNKNKAIVPPIMSQKSLDFVVDSLTTDSIIQNDNLAKNIKRNIDNNDKLNRKDIPKRNIDTDRVSNEIKKTTLKTNNEEYEVIIKLPSGKHMKMKPVDEIEIEKPVSAKEMLNNTLRNKNRIPVQKQLNNQIIQNIVPIPGGTLIPVTLVNSNLMNQTFPILQNVIPKMPIQPLPAMVKRNYKTVKRKKVDVEVETDSNNDKHSKANLSSRCEASRRYRVRLKQSMHDQSEENKQLRELNQRLMDEKAMLQLIITQHLVTCPHADQLTRMLQEKFLSVLPTKNPD</sequence>